<accession>A0ACB8WQ53</accession>
<feature type="non-terminal residue" evidence="1">
    <location>
        <position position="635"/>
    </location>
</feature>
<comment type="caution">
    <text evidence="1">The sequence shown here is derived from an EMBL/GenBank/DDBJ whole genome shotgun (WGS) entry which is preliminary data.</text>
</comment>
<gene>
    <name evidence="1" type="ORF">L3Q82_024695</name>
</gene>
<name>A0ACB8WQ53_9TELE</name>
<evidence type="ECO:0000313" key="2">
    <source>
        <dbReference type="Proteomes" id="UP000831701"/>
    </source>
</evidence>
<protein>
    <submittedName>
        <fullName evidence="1">Uncharacterized protein</fullName>
    </submittedName>
</protein>
<evidence type="ECO:0000313" key="1">
    <source>
        <dbReference type="EMBL" id="KAI3369885.1"/>
    </source>
</evidence>
<sequence length="635" mass="71723">MEDTAGSNPQSLGFTEKLKSWLSWSWTYVCFIWFGMVLIMIYVLWSPLKLQETLTSASVFLNTLTPKFYVALTGTSSLISGLILIFEWWYFRKYGTSFIEQVSVSHLRPLLGGVESSSTTGLFASVNGEAEPRPSVSGKYVHSTSSYSHTTPTATSTNDNMFPLVECKVWRNPLNLFRGAEYNRYTWVTGKEPLTYYDMNLSAQDHQTFFTGDTPQLRPEDAVMQKAWRERNPQARIRAAYQAIEMNHECAAAYVLLAEEEATTITEAERLFKKALTIGKNGTEYTLCARPLYSDISAGKDINLLVYIKRRLAMCARKLGRIKEAVKMMRDLMKEFPLLGMLNIHENLLEALLELQAYADVQAVLAKYDDISLPKSATICYTSALLKARAVSDKYVSSCRSSSVSREVFCVRFSPEAASRRGLSTAEMNAVEAIHRAVEFNPHVPKYLLEMKSLILPPEHILKRGDSEAVAYAFFHLQHWKRAEGALNLLHCTWEGTFRIIPYPLEKGHLFYPYPGCTETADRELLPSFHEVSVYPKKELPFFILFTAGLCSFTAMLAMLTHQFPELMGVFAKAVSALTPHLTFISEENFLQHTLCTTGFLRRQDGKLHAVQFLAPADSNLTPSPTHTQHTDALL</sequence>
<keyword evidence="2" id="KW-1185">Reference proteome</keyword>
<dbReference type="EMBL" id="CM041537">
    <property type="protein sequence ID" value="KAI3369885.1"/>
    <property type="molecule type" value="Genomic_DNA"/>
</dbReference>
<proteinExistence type="predicted"/>
<dbReference type="Proteomes" id="UP000831701">
    <property type="component" value="Chromosome 7"/>
</dbReference>
<organism evidence="1 2">
    <name type="scientific">Scortum barcoo</name>
    <name type="common">barcoo grunter</name>
    <dbReference type="NCBI Taxonomy" id="214431"/>
    <lineage>
        <taxon>Eukaryota</taxon>
        <taxon>Metazoa</taxon>
        <taxon>Chordata</taxon>
        <taxon>Craniata</taxon>
        <taxon>Vertebrata</taxon>
        <taxon>Euteleostomi</taxon>
        <taxon>Actinopterygii</taxon>
        <taxon>Neopterygii</taxon>
        <taxon>Teleostei</taxon>
        <taxon>Neoteleostei</taxon>
        <taxon>Acanthomorphata</taxon>
        <taxon>Eupercaria</taxon>
        <taxon>Centrarchiformes</taxon>
        <taxon>Terapontoidei</taxon>
        <taxon>Terapontidae</taxon>
        <taxon>Scortum</taxon>
    </lineage>
</organism>
<reference evidence="1" key="1">
    <citation type="submission" date="2022-04" db="EMBL/GenBank/DDBJ databases">
        <title>Jade perch genome.</title>
        <authorList>
            <person name="Chao B."/>
        </authorList>
    </citation>
    <scope>NUCLEOTIDE SEQUENCE</scope>
    <source>
        <strain evidence="1">CB-2022</strain>
    </source>
</reference>